<proteinExistence type="inferred from homology"/>
<evidence type="ECO:0000259" key="6">
    <source>
        <dbReference type="Pfam" id="PF04542"/>
    </source>
</evidence>
<comment type="similarity">
    <text evidence="1">Belongs to the sigma-70 factor family. ECF subfamily.</text>
</comment>
<accession>A0A430B0C0</accession>
<feature type="domain" description="RNA polymerase sigma-70 region 2" evidence="6">
    <location>
        <begin position="23"/>
        <end position="91"/>
    </location>
</feature>
<evidence type="ECO:0000256" key="2">
    <source>
        <dbReference type="ARBA" id="ARBA00023015"/>
    </source>
</evidence>
<evidence type="ECO:0000256" key="1">
    <source>
        <dbReference type="ARBA" id="ARBA00010641"/>
    </source>
</evidence>
<comment type="caution">
    <text evidence="8">The sequence shown here is derived from an EMBL/GenBank/DDBJ whole genome shotgun (WGS) entry which is preliminary data.</text>
</comment>
<dbReference type="RefSeq" id="WP_126812003.1">
    <property type="nucleotide sequence ID" value="NZ_NGKC01000002.1"/>
</dbReference>
<reference evidence="8 9" key="1">
    <citation type="submission" date="2017-05" db="EMBL/GenBank/DDBJ databases">
        <title>Vagococcus spp. assemblies.</title>
        <authorList>
            <person name="Gulvik C.A."/>
        </authorList>
    </citation>
    <scope>NUCLEOTIDE SEQUENCE [LARGE SCALE GENOMIC DNA]</scope>
    <source>
        <strain evidence="8 9">LMG 24798</strain>
    </source>
</reference>
<dbReference type="InterPro" id="IPR013324">
    <property type="entry name" value="RNA_pol_sigma_r3/r4-like"/>
</dbReference>
<dbReference type="Gene3D" id="1.10.10.10">
    <property type="entry name" value="Winged helix-like DNA-binding domain superfamily/Winged helix DNA-binding domain"/>
    <property type="match status" value="1"/>
</dbReference>
<dbReference type="NCBIfam" id="TIGR02937">
    <property type="entry name" value="sigma70-ECF"/>
    <property type="match status" value="1"/>
</dbReference>
<dbReference type="Gene3D" id="1.10.1740.10">
    <property type="match status" value="1"/>
</dbReference>
<dbReference type="InterPro" id="IPR007627">
    <property type="entry name" value="RNA_pol_sigma70_r2"/>
</dbReference>
<dbReference type="InterPro" id="IPR039425">
    <property type="entry name" value="RNA_pol_sigma-70-like"/>
</dbReference>
<protein>
    <submittedName>
        <fullName evidence="8">Uncharacterized protein</fullName>
    </submittedName>
</protein>
<dbReference type="InterPro" id="IPR013249">
    <property type="entry name" value="RNA_pol_sigma70_r4_t2"/>
</dbReference>
<dbReference type="EMBL" id="NGKC01000002">
    <property type="protein sequence ID" value="RSU13749.1"/>
    <property type="molecule type" value="Genomic_DNA"/>
</dbReference>
<evidence type="ECO:0000259" key="7">
    <source>
        <dbReference type="Pfam" id="PF08281"/>
    </source>
</evidence>
<dbReference type="Pfam" id="PF04542">
    <property type="entry name" value="Sigma70_r2"/>
    <property type="match status" value="1"/>
</dbReference>
<keyword evidence="9" id="KW-1185">Reference proteome</keyword>
<gene>
    <name evidence="8" type="ORF">CBF27_02280</name>
</gene>
<evidence type="ECO:0000256" key="3">
    <source>
        <dbReference type="ARBA" id="ARBA00023082"/>
    </source>
</evidence>
<dbReference type="GO" id="GO:0006352">
    <property type="term" value="P:DNA-templated transcription initiation"/>
    <property type="evidence" value="ECO:0007669"/>
    <property type="project" value="InterPro"/>
</dbReference>
<dbReference type="OrthoDB" id="2678696at2"/>
<keyword evidence="2" id="KW-0805">Transcription regulation</keyword>
<evidence type="ECO:0000256" key="5">
    <source>
        <dbReference type="ARBA" id="ARBA00023163"/>
    </source>
</evidence>
<dbReference type="InterPro" id="IPR036388">
    <property type="entry name" value="WH-like_DNA-bd_sf"/>
</dbReference>
<dbReference type="PANTHER" id="PTHR43133:SF8">
    <property type="entry name" value="RNA POLYMERASE SIGMA FACTOR HI_1459-RELATED"/>
    <property type="match status" value="1"/>
</dbReference>
<dbReference type="Proteomes" id="UP000286773">
    <property type="component" value="Unassembled WGS sequence"/>
</dbReference>
<keyword evidence="5" id="KW-0804">Transcription</keyword>
<dbReference type="InterPro" id="IPR014284">
    <property type="entry name" value="RNA_pol_sigma-70_dom"/>
</dbReference>
<sequence length="187" mass="22286">MNEVDKQIIDLMTQKDFSGLELLIETYGYHIVQSIRRILTKPNEASEITAVENDVFYKIWKNSHLFDDRKSSLKTWVCTIAKREALDYKRQMVRRRDVVPFEEIEDSSFIEEQWLAKDEFLQLIDVLNLEDQLIFLKYFFYQEKGVDIAKDLQLSTDTIYSRLNRGKKKIREAWQKQQEKGIGNHAE</sequence>
<dbReference type="GO" id="GO:0016987">
    <property type="term" value="F:sigma factor activity"/>
    <property type="evidence" value="ECO:0007669"/>
    <property type="project" value="UniProtKB-KW"/>
</dbReference>
<dbReference type="SUPFAM" id="SSF88659">
    <property type="entry name" value="Sigma3 and sigma4 domains of RNA polymerase sigma factors"/>
    <property type="match status" value="1"/>
</dbReference>
<evidence type="ECO:0000313" key="9">
    <source>
        <dbReference type="Proteomes" id="UP000286773"/>
    </source>
</evidence>
<evidence type="ECO:0000313" key="8">
    <source>
        <dbReference type="EMBL" id="RSU13749.1"/>
    </source>
</evidence>
<organism evidence="8 9">
    <name type="scientific">Vagococcus acidifermentans</name>
    <dbReference type="NCBI Taxonomy" id="564710"/>
    <lineage>
        <taxon>Bacteria</taxon>
        <taxon>Bacillati</taxon>
        <taxon>Bacillota</taxon>
        <taxon>Bacilli</taxon>
        <taxon>Lactobacillales</taxon>
        <taxon>Enterococcaceae</taxon>
        <taxon>Vagococcus</taxon>
    </lineage>
</organism>
<dbReference type="SUPFAM" id="SSF88946">
    <property type="entry name" value="Sigma2 domain of RNA polymerase sigma factors"/>
    <property type="match status" value="1"/>
</dbReference>
<name>A0A430B0C0_9ENTE</name>
<dbReference type="InterPro" id="IPR013325">
    <property type="entry name" value="RNA_pol_sigma_r2"/>
</dbReference>
<dbReference type="PANTHER" id="PTHR43133">
    <property type="entry name" value="RNA POLYMERASE ECF-TYPE SIGMA FACTO"/>
    <property type="match status" value="1"/>
</dbReference>
<feature type="domain" description="RNA polymerase sigma factor 70 region 4 type 2" evidence="7">
    <location>
        <begin position="118"/>
        <end position="170"/>
    </location>
</feature>
<evidence type="ECO:0000256" key="4">
    <source>
        <dbReference type="ARBA" id="ARBA00023125"/>
    </source>
</evidence>
<dbReference type="AlphaFoldDB" id="A0A430B0C0"/>
<dbReference type="GO" id="GO:0003677">
    <property type="term" value="F:DNA binding"/>
    <property type="evidence" value="ECO:0007669"/>
    <property type="project" value="UniProtKB-KW"/>
</dbReference>
<dbReference type="Pfam" id="PF08281">
    <property type="entry name" value="Sigma70_r4_2"/>
    <property type="match status" value="1"/>
</dbReference>
<keyword evidence="4" id="KW-0238">DNA-binding</keyword>
<keyword evidence="3" id="KW-0731">Sigma factor</keyword>